<evidence type="ECO:0000313" key="4">
    <source>
        <dbReference type="Proteomes" id="UP000238801"/>
    </source>
</evidence>
<protein>
    <recommendedName>
        <fullName evidence="5">Curlin associated repeat-containing protein</fullName>
    </recommendedName>
</protein>
<organism evidence="3 4">
    <name type="scientific">Hasllibacter halocynthiae</name>
    <dbReference type="NCBI Taxonomy" id="595589"/>
    <lineage>
        <taxon>Bacteria</taxon>
        <taxon>Pseudomonadati</taxon>
        <taxon>Pseudomonadota</taxon>
        <taxon>Alphaproteobacteria</taxon>
        <taxon>Rhodobacterales</taxon>
        <taxon>Roseobacteraceae</taxon>
        <taxon>Hasllibacter</taxon>
    </lineage>
</organism>
<feature type="compositionally biased region" description="Polar residues" evidence="1">
    <location>
        <begin position="87"/>
        <end position="104"/>
    </location>
</feature>
<feature type="compositionally biased region" description="Low complexity" evidence="1">
    <location>
        <begin position="111"/>
        <end position="130"/>
    </location>
</feature>
<gene>
    <name evidence="3" type="ORF">BCF33_0369</name>
</gene>
<name>A0A2T0X734_9RHOB</name>
<feature type="chain" id="PRO_5015705839" description="Curlin associated repeat-containing protein" evidence="2">
    <location>
        <begin position="21"/>
        <end position="136"/>
    </location>
</feature>
<keyword evidence="2" id="KW-0732">Signal</keyword>
<keyword evidence="4" id="KW-1185">Reference proteome</keyword>
<feature type="signal peptide" evidence="2">
    <location>
        <begin position="1"/>
        <end position="20"/>
    </location>
</feature>
<feature type="region of interest" description="Disordered" evidence="1">
    <location>
        <begin position="82"/>
        <end position="130"/>
    </location>
</feature>
<dbReference type="EMBL" id="PVTT01000001">
    <property type="protein sequence ID" value="PRY94771.1"/>
    <property type="molecule type" value="Genomic_DNA"/>
</dbReference>
<evidence type="ECO:0000256" key="2">
    <source>
        <dbReference type="SAM" id="SignalP"/>
    </source>
</evidence>
<sequence length="136" mass="13738">MHIFKAALLSAVALPGAACANGFGEDRPWQFRTPAERQVLLQQEQTRLNFMIFEQSGLGAAGLGGQTGNAITISISGDGDNTIDVGQENTGDQTIQDAEGSGTNTVGGAGASAPAALAPTPEQGVQDAAAALQALD</sequence>
<proteinExistence type="predicted"/>
<accession>A0A2T0X734</accession>
<dbReference type="RefSeq" id="WP_106159234.1">
    <property type="nucleotide sequence ID" value="NZ_PVTT01000001.1"/>
</dbReference>
<dbReference type="AlphaFoldDB" id="A0A2T0X734"/>
<reference evidence="3 4" key="1">
    <citation type="submission" date="2018-03" db="EMBL/GenBank/DDBJ databases">
        <title>Genomic Encyclopedia of Archaeal and Bacterial Type Strains, Phase II (KMG-II): from individual species to whole genera.</title>
        <authorList>
            <person name="Goeker M."/>
        </authorList>
    </citation>
    <scope>NUCLEOTIDE SEQUENCE [LARGE SCALE GENOMIC DNA]</scope>
    <source>
        <strain evidence="3 4">DSM 29318</strain>
    </source>
</reference>
<evidence type="ECO:0008006" key="5">
    <source>
        <dbReference type="Google" id="ProtNLM"/>
    </source>
</evidence>
<evidence type="ECO:0000256" key="1">
    <source>
        <dbReference type="SAM" id="MobiDB-lite"/>
    </source>
</evidence>
<evidence type="ECO:0000313" key="3">
    <source>
        <dbReference type="EMBL" id="PRY94771.1"/>
    </source>
</evidence>
<dbReference type="OrthoDB" id="8374028at2"/>
<comment type="caution">
    <text evidence="3">The sequence shown here is derived from an EMBL/GenBank/DDBJ whole genome shotgun (WGS) entry which is preliminary data.</text>
</comment>
<dbReference type="Proteomes" id="UP000238801">
    <property type="component" value="Unassembled WGS sequence"/>
</dbReference>